<keyword evidence="2" id="KW-0812">Transmembrane</keyword>
<protein>
    <submittedName>
        <fullName evidence="2">Nickel uptake substrate-specific transmembrane region</fullName>
    </submittedName>
</protein>
<feature type="chain" id="PRO_5007281582" evidence="1">
    <location>
        <begin position="20"/>
        <end position="231"/>
    </location>
</feature>
<keyword evidence="2" id="KW-0472">Membrane</keyword>
<proteinExistence type="predicted"/>
<dbReference type="AlphaFoldDB" id="A0A128ELK1"/>
<gene>
    <name evidence="2" type="ORF">ERS672216_01250</name>
</gene>
<dbReference type="OrthoDB" id="5360171at2"/>
<sequence>MKLLSPFIVAYLLTSSLFAHQIIAEKKDNHYEIAFWAHDGFNKYDKKQLMSAKAYDINAKPILSGIDFSKDTPQILTDGKVAVVTAVFDALYWTQTDKGYENISQDEFKGVVFDSLRSIKLGKTYFAYSEKLSKPLGLELEVTPLINPLTIKVGEKLPVLVTYQGKVLSGAEFETKDGELDGVKTDEFGIAFVPIKSSGLQIIAAVHTYPYIFDRLSQNITVQSSISFEVK</sequence>
<dbReference type="Pfam" id="PF10670">
    <property type="entry name" value="DUF4198"/>
    <property type="match status" value="1"/>
</dbReference>
<evidence type="ECO:0000313" key="3">
    <source>
        <dbReference type="Proteomes" id="UP000069632"/>
    </source>
</evidence>
<reference evidence="2 3" key="1">
    <citation type="submission" date="2016-02" db="EMBL/GenBank/DDBJ databases">
        <authorList>
            <consortium name="Pathogen Informatics"/>
        </authorList>
    </citation>
    <scope>NUCLEOTIDE SEQUENCE [LARGE SCALE GENOMIC DNA]</scope>
    <source>
        <strain evidence="2 3">RC20</strain>
    </source>
</reference>
<evidence type="ECO:0000313" key="2">
    <source>
        <dbReference type="EMBL" id="CZE48141.1"/>
    </source>
</evidence>
<dbReference type="EMBL" id="FIZP01000006">
    <property type="protein sequence ID" value="CZE48141.1"/>
    <property type="molecule type" value="Genomic_DNA"/>
</dbReference>
<dbReference type="InterPro" id="IPR019613">
    <property type="entry name" value="DUF4198"/>
</dbReference>
<feature type="signal peptide" evidence="1">
    <location>
        <begin position="1"/>
        <end position="19"/>
    </location>
</feature>
<dbReference type="Proteomes" id="UP000069632">
    <property type="component" value="Unassembled WGS sequence"/>
</dbReference>
<dbReference type="RefSeq" id="WP_075495271.1">
    <property type="nucleotide sequence ID" value="NZ_CP053844.1"/>
</dbReference>
<keyword evidence="3" id="KW-1185">Reference proteome</keyword>
<name>A0A128ELK1_9BACT</name>
<evidence type="ECO:0000256" key="1">
    <source>
        <dbReference type="SAM" id="SignalP"/>
    </source>
</evidence>
<organism evidence="2 3">
    <name type="scientific">Campylobacter geochelonis</name>
    <dbReference type="NCBI Taxonomy" id="1780362"/>
    <lineage>
        <taxon>Bacteria</taxon>
        <taxon>Pseudomonadati</taxon>
        <taxon>Campylobacterota</taxon>
        <taxon>Epsilonproteobacteria</taxon>
        <taxon>Campylobacterales</taxon>
        <taxon>Campylobacteraceae</taxon>
        <taxon>Campylobacter</taxon>
    </lineage>
</organism>
<accession>A0A128ELK1</accession>
<keyword evidence="1" id="KW-0732">Signal</keyword>